<dbReference type="GO" id="GO:0003677">
    <property type="term" value="F:DNA binding"/>
    <property type="evidence" value="ECO:0007669"/>
    <property type="project" value="UniProtKB-KW"/>
</dbReference>
<dbReference type="InterPro" id="IPR042115">
    <property type="entry name" value="PriA_3primeBD_sf"/>
</dbReference>
<dbReference type="AlphaFoldDB" id="A0A6J7HPG2"/>
<evidence type="ECO:0000313" key="9">
    <source>
        <dbReference type="EMBL" id="CAB4917489.1"/>
    </source>
</evidence>
<organism evidence="9">
    <name type="scientific">freshwater metagenome</name>
    <dbReference type="NCBI Taxonomy" id="449393"/>
    <lineage>
        <taxon>unclassified sequences</taxon>
        <taxon>metagenomes</taxon>
        <taxon>ecological metagenomes</taxon>
    </lineage>
</organism>
<evidence type="ECO:0000256" key="7">
    <source>
        <dbReference type="ARBA" id="ARBA00023125"/>
    </source>
</evidence>
<accession>A0A6J7HPG2</accession>
<dbReference type="GO" id="GO:0006302">
    <property type="term" value="P:double-strand break repair"/>
    <property type="evidence" value="ECO:0007669"/>
    <property type="project" value="InterPro"/>
</dbReference>
<dbReference type="PANTHER" id="PTHR30580:SF0">
    <property type="entry name" value="PRIMOSOMAL PROTEIN N"/>
    <property type="match status" value="1"/>
</dbReference>
<keyword evidence="2" id="KW-0235">DNA replication</keyword>
<dbReference type="GO" id="GO:0006310">
    <property type="term" value="P:DNA recombination"/>
    <property type="evidence" value="ECO:0007669"/>
    <property type="project" value="InterPro"/>
</dbReference>
<keyword evidence="1" id="KW-0639">Primosome</keyword>
<evidence type="ECO:0000256" key="3">
    <source>
        <dbReference type="ARBA" id="ARBA00022723"/>
    </source>
</evidence>
<feature type="domain" description="Primosomal protein N' 3' DNA-binding" evidence="8">
    <location>
        <begin position="42"/>
        <end position="134"/>
    </location>
</feature>
<evidence type="ECO:0000259" key="8">
    <source>
        <dbReference type="Pfam" id="PF17764"/>
    </source>
</evidence>
<evidence type="ECO:0000256" key="6">
    <source>
        <dbReference type="ARBA" id="ARBA00022840"/>
    </source>
</evidence>
<dbReference type="GO" id="GO:1990077">
    <property type="term" value="C:primosome complex"/>
    <property type="evidence" value="ECO:0007669"/>
    <property type="project" value="UniProtKB-KW"/>
</dbReference>
<dbReference type="GO" id="GO:0046872">
    <property type="term" value="F:metal ion binding"/>
    <property type="evidence" value="ECO:0007669"/>
    <property type="project" value="UniProtKB-KW"/>
</dbReference>
<name>A0A6J7HPG2_9ZZZZ</name>
<keyword evidence="4" id="KW-0547">Nucleotide-binding</keyword>
<evidence type="ECO:0000256" key="4">
    <source>
        <dbReference type="ARBA" id="ARBA00022741"/>
    </source>
</evidence>
<dbReference type="GO" id="GO:0043138">
    <property type="term" value="F:3'-5' DNA helicase activity"/>
    <property type="evidence" value="ECO:0007669"/>
    <property type="project" value="TreeGrafter"/>
</dbReference>
<keyword evidence="3" id="KW-0479">Metal-binding</keyword>
<dbReference type="PANTHER" id="PTHR30580">
    <property type="entry name" value="PRIMOSOMAL PROTEIN N"/>
    <property type="match status" value="1"/>
</dbReference>
<gene>
    <name evidence="9" type="ORF">UFOPK3720_00050</name>
</gene>
<evidence type="ECO:0000256" key="1">
    <source>
        <dbReference type="ARBA" id="ARBA00022515"/>
    </source>
</evidence>
<evidence type="ECO:0000256" key="2">
    <source>
        <dbReference type="ARBA" id="ARBA00022705"/>
    </source>
</evidence>
<dbReference type="GO" id="GO:0006269">
    <property type="term" value="P:DNA replication, synthesis of primer"/>
    <property type="evidence" value="ECO:0007669"/>
    <property type="project" value="UniProtKB-KW"/>
</dbReference>
<dbReference type="InterPro" id="IPR027417">
    <property type="entry name" value="P-loop_NTPase"/>
</dbReference>
<dbReference type="GO" id="GO:0005524">
    <property type="term" value="F:ATP binding"/>
    <property type="evidence" value="ECO:0007669"/>
    <property type="project" value="UniProtKB-KW"/>
</dbReference>
<dbReference type="EMBL" id="CAFBNB010000005">
    <property type="protein sequence ID" value="CAB4917489.1"/>
    <property type="molecule type" value="Genomic_DNA"/>
</dbReference>
<reference evidence="9" key="1">
    <citation type="submission" date="2020-05" db="EMBL/GenBank/DDBJ databases">
        <authorList>
            <person name="Chiriac C."/>
            <person name="Salcher M."/>
            <person name="Ghai R."/>
            <person name="Kavagutti S V."/>
        </authorList>
    </citation>
    <scope>NUCLEOTIDE SEQUENCE</scope>
</reference>
<dbReference type="GO" id="GO:0006270">
    <property type="term" value="P:DNA replication initiation"/>
    <property type="evidence" value="ECO:0007669"/>
    <property type="project" value="TreeGrafter"/>
</dbReference>
<keyword evidence="6" id="KW-0067">ATP-binding</keyword>
<dbReference type="InterPro" id="IPR005259">
    <property type="entry name" value="PriA"/>
</dbReference>
<protein>
    <submittedName>
        <fullName evidence="9">Unannotated protein</fullName>
    </submittedName>
</protein>
<keyword evidence="5" id="KW-0862">Zinc</keyword>
<evidence type="ECO:0000256" key="5">
    <source>
        <dbReference type="ARBA" id="ARBA00022833"/>
    </source>
</evidence>
<dbReference type="Pfam" id="PF17764">
    <property type="entry name" value="PriA_3primeBD"/>
    <property type="match status" value="1"/>
</dbReference>
<dbReference type="InterPro" id="IPR041222">
    <property type="entry name" value="PriA_3primeBD"/>
</dbReference>
<dbReference type="HAMAP" id="MF_00983">
    <property type="entry name" value="PriA"/>
    <property type="match status" value="1"/>
</dbReference>
<dbReference type="Gene3D" id="3.40.1440.60">
    <property type="entry name" value="PriA, 3(prime) DNA-binding domain"/>
    <property type="match status" value="1"/>
</dbReference>
<dbReference type="Gene3D" id="3.40.50.300">
    <property type="entry name" value="P-loop containing nucleotide triphosphate hydrolases"/>
    <property type="match status" value="1"/>
</dbReference>
<keyword evidence="7" id="KW-0238">DNA-binding</keyword>
<proteinExistence type="inferred from homology"/>
<sequence>MISDQLALETGAPVRRRRPVASSTVPLAPSLPVAQVRVESALPHLDRVFDYGVPESLDAEAQPGVRVRVRFAGRLINGFVVGRCAESSVEATLRPIERVLSSEQVLTDDVAALVSAVADRYAGTFSDVLRAAVPPRHARAEAATIVSDDAQILARTDDEAAWARYQRGRVLYGRALEGGIAGVRGVWAAAPAHPWAVDIAAVARAVLTRPTGSVLIIVPDAWDVTQVVAALDDCNGTMAILTADLGPERRYREFLKVLRGMARLVIGTRGAVFAPVHDLALTIVWNDGDEALWEPHAPYWNARDVAALRSHLTGCGLLVGSPARSVEAERWCASGWAQSIAPTRQTLRESAPIVRALEIQDEARDEAAASARIPHTAWLVAKEGLRSGPVLVQVARRGYLPALACVGCREAARCACGGPLALASGQRVAMCGWCGALSGAWACPNCGAQRFRAVAIGAERTAEEFGRAFQGERIVWSSGDQVKRSIGSEPAVVIATAGAEPLADGGYAAVIILDARGAMMRQSLRTMEDSAHRWFSAAMLARPRAHIVVTADTGAPPVQALVRWDASWLAARELADRESAGLPPATRVAILRGEPGDIDDVGGAIKTPHRLLGPVGGRAIVTVRREDGPALGRDLRAISAVRSAKSGRGKPVNVMLDPRDITV</sequence>